<evidence type="ECO:0000313" key="1">
    <source>
        <dbReference type="EMBL" id="KAG2320998.1"/>
    </source>
</evidence>
<proteinExistence type="predicted"/>
<keyword evidence="2" id="KW-1185">Reference proteome</keyword>
<dbReference type="AlphaFoldDB" id="A0A8X7W2A6"/>
<accession>A0A8X7W2A6</accession>
<gene>
    <name evidence="1" type="ORF">Bca52824_014211</name>
</gene>
<protein>
    <submittedName>
        <fullName evidence="1">Uncharacterized protein</fullName>
    </submittedName>
</protein>
<comment type="caution">
    <text evidence="1">The sequence shown here is derived from an EMBL/GenBank/DDBJ whole genome shotgun (WGS) entry which is preliminary data.</text>
</comment>
<evidence type="ECO:0000313" key="2">
    <source>
        <dbReference type="Proteomes" id="UP000886595"/>
    </source>
</evidence>
<organism evidence="1 2">
    <name type="scientific">Brassica carinata</name>
    <name type="common">Ethiopian mustard</name>
    <name type="synonym">Abyssinian cabbage</name>
    <dbReference type="NCBI Taxonomy" id="52824"/>
    <lineage>
        <taxon>Eukaryota</taxon>
        <taxon>Viridiplantae</taxon>
        <taxon>Streptophyta</taxon>
        <taxon>Embryophyta</taxon>
        <taxon>Tracheophyta</taxon>
        <taxon>Spermatophyta</taxon>
        <taxon>Magnoliopsida</taxon>
        <taxon>eudicotyledons</taxon>
        <taxon>Gunneridae</taxon>
        <taxon>Pentapetalae</taxon>
        <taxon>rosids</taxon>
        <taxon>malvids</taxon>
        <taxon>Brassicales</taxon>
        <taxon>Brassicaceae</taxon>
        <taxon>Brassiceae</taxon>
        <taxon>Brassica</taxon>
    </lineage>
</organism>
<name>A0A8X7W2A6_BRACI</name>
<dbReference type="EMBL" id="JAAMPC010000003">
    <property type="protein sequence ID" value="KAG2320998.1"/>
    <property type="molecule type" value="Genomic_DNA"/>
</dbReference>
<sequence>MVSWSKRAELTLWRLVGTDRPRHMASWSGWTELVMWRAGRDRPNSPYGELVGTVRALAFLGLFRRLGSVGKPFFRFVVCFLRVFC</sequence>
<dbReference type="Proteomes" id="UP000886595">
    <property type="component" value="Unassembled WGS sequence"/>
</dbReference>
<reference evidence="1 2" key="1">
    <citation type="submission" date="2020-02" db="EMBL/GenBank/DDBJ databases">
        <authorList>
            <person name="Ma Q."/>
            <person name="Huang Y."/>
            <person name="Song X."/>
            <person name="Pei D."/>
        </authorList>
    </citation>
    <scope>NUCLEOTIDE SEQUENCE [LARGE SCALE GENOMIC DNA]</scope>
    <source>
        <strain evidence="1">Sxm20200214</strain>
        <tissue evidence="1">Leaf</tissue>
    </source>
</reference>